<dbReference type="PANTHER" id="PTHR33204:SF37">
    <property type="entry name" value="HTH-TYPE TRANSCRIPTIONAL REGULATOR YODB"/>
    <property type="match status" value="1"/>
</dbReference>
<gene>
    <name evidence="5" type="ORF">ACFQ1S_46430</name>
</gene>
<evidence type="ECO:0000256" key="1">
    <source>
        <dbReference type="ARBA" id="ARBA00023015"/>
    </source>
</evidence>
<feature type="non-terminal residue" evidence="5">
    <location>
        <position position="1"/>
    </location>
</feature>
<dbReference type="SUPFAM" id="SSF46785">
    <property type="entry name" value="Winged helix' DNA-binding domain"/>
    <property type="match status" value="1"/>
</dbReference>
<keyword evidence="3" id="KW-0804">Transcription</keyword>
<dbReference type="PANTHER" id="PTHR33204">
    <property type="entry name" value="TRANSCRIPTIONAL REGULATOR, MARR FAMILY"/>
    <property type="match status" value="1"/>
</dbReference>
<evidence type="ECO:0000313" key="6">
    <source>
        <dbReference type="Proteomes" id="UP001597045"/>
    </source>
</evidence>
<keyword evidence="6" id="KW-1185">Reference proteome</keyword>
<dbReference type="Gene3D" id="1.10.10.10">
    <property type="entry name" value="Winged helix-like DNA-binding domain superfamily/Winged helix DNA-binding domain"/>
    <property type="match status" value="1"/>
</dbReference>
<evidence type="ECO:0000259" key="4">
    <source>
        <dbReference type="PROSITE" id="PS51118"/>
    </source>
</evidence>
<dbReference type="InterPro" id="IPR036388">
    <property type="entry name" value="WH-like_DNA-bd_sf"/>
</dbReference>
<keyword evidence="2" id="KW-0238">DNA-binding</keyword>
<evidence type="ECO:0000256" key="3">
    <source>
        <dbReference type="ARBA" id="ARBA00023163"/>
    </source>
</evidence>
<evidence type="ECO:0000256" key="2">
    <source>
        <dbReference type="ARBA" id="ARBA00023125"/>
    </source>
</evidence>
<evidence type="ECO:0000313" key="5">
    <source>
        <dbReference type="EMBL" id="MFD1052510.1"/>
    </source>
</evidence>
<feature type="domain" description="HTH hxlR-type" evidence="4">
    <location>
        <begin position="1"/>
        <end position="66"/>
    </location>
</feature>
<name>A0ABW3MTF7_9PSEU</name>
<proteinExistence type="predicted"/>
<accession>A0ABW3MTF7</accession>
<dbReference type="InterPro" id="IPR002577">
    <property type="entry name" value="HTH_HxlR"/>
</dbReference>
<protein>
    <submittedName>
        <fullName evidence="5">Winged helix-turn-helix transcriptional regulator</fullName>
    </submittedName>
</protein>
<dbReference type="PROSITE" id="PS51118">
    <property type="entry name" value="HTH_HXLR"/>
    <property type="match status" value="1"/>
</dbReference>
<dbReference type="Proteomes" id="UP001597045">
    <property type="component" value="Unassembled WGS sequence"/>
</dbReference>
<organism evidence="5 6">
    <name type="scientific">Kibdelosporangium lantanae</name>
    <dbReference type="NCBI Taxonomy" id="1497396"/>
    <lineage>
        <taxon>Bacteria</taxon>
        <taxon>Bacillati</taxon>
        <taxon>Actinomycetota</taxon>
        <taxon>Actinomycetes</taxon>
        <taxon>Pseudonocardiales</taxon>
        <taxon>Pseudonocardiaceae</taxon>
        <taxon>Kibdelosporangium</taxon>
    </lineage>
</organism>
<sequence>RRVDGVSEKMLAQTLQTLERDGFVNRDAHPTIPPKVEYTLTPLGRGVADRLIALIEYVEGSMPAVQRSRDDYDVNAGTR</sequence>
<keyword evidence="1" id="KW-0805">Transcription regulation</keyword>
<dbReference type="Pfam" id="PF01638">
    <property type="entry name" value="HxlR"/>
    <property type="match status" value="1"/>
</dbReference>
<reference evidence="6" key="1">
    <citation type="journal article" date="2019" name="Int. J. Syst. Evol. Microbiol.">
        <title>The Global Catalogue of Microorganisms (GCM) 10K type strain sequencing project: providing services to taxonomists for standard genome sequencing and annotation.</title>
        <authorList>
            <consortium name="The Broad Institute Genomics Platform"/>
            <consortium name="The Broad Institute Genome Sequencing Center for Infectious Disease"/>
            <person name="Wu L."/>
            <person name="Ma J."/>
        </authorList>
    </citation>
    <scope>NUCLEOTIDE SEQUENCE [LARGE SCALE GENOMIC DNA]</scope>
    <source>
        <strain evidence="6">JCM 31486</strain>
    </source>
</reference>
<dbReference type="InterPro" id="IPR036390">
    <property type="entry name" value="WH_DNA-bd_sf"/>
</dbReference>
<comment type="caution">
    <text evidence="5">The sequence shown here is derived from an EMBL/GenBank/DDBJ whole genome shotgun (WGS) entry which is preliminary data.</text>
</comment>
<dbReference type="EMBL" id="JBHTIS010004479">
    <property type="protein sequence ID" value="MFD1052510.1"/>
    <property type="molecule type" value="Genomic_DNA"/>
</dbReference>